<sequence>MWSPCILSPFPCEVKFEGSLITLLPTIPRSAMPGGLGGLGGLVPYGRTMGMMAGGFPGARMAAMLGGPHALLPGHPLLVPRPPSKDELVGRFKELLMDKGVTPFSRWERELPKLEADKRWAGLTSLTLKEKRLAFDEFCRSTAAEQKQLKERRAAAALAGFKQLLDDVLVLERHVREQAKAEEREARLAAREEGEDGEEEEEEDVEESERRHRGHRRQRQRQRHGDAAGAEHADPSNGHGEGPPEGGVGKKKATGGEVSGEAEEQEEQETEEEEEEEEDLSEEALAASLTLEYVGRYWANDDRWSAVTEEVRKQLFEERFGAAQAAARKARQVAEAAAQEGFFALLREREVTSSTRWSRIKDELSSDPRFRALPGGRDAAEAAFGRFVAALDEAARAGEEEARKRAEAARRTQEATLEAQERRRRAAHDDAVTAFSTLLGEVVREPFGEWRDWRARLDKDPLGRSRNEHLETREAEDLFYRHMAGLMSGLKRGFEDLLNEKLRPLLPGDTLLDPASLPGPLGDFATADALLEEDTRWARVPLEARERGWRTWVEDMLQPGAPPRPPLDFLTPPGAPQVASYAGGGYGGAYGTSYDMRGPHSNNAHGEAGGGWQGAGGGGGGGGGGMYGSRGGAGEGLQGASLQQQQYHNQPPNLHQQQQQHQPGPAPPRGGGAGGGGGGKSAGHGGGDAGQVFNREDRDRGRADYERARTYVNDYDRDREYDRERDRNREYDRERDRDRDRGGRERDRERAERDVKKRARY</sequence>
<feature type="compositionally biased region" description="Acidic residues" evidence="2">
    <location>
        <begin position="193"/>
        <end position="207"/>
    </location>
</feature>
<keyword evidence="1" id="KW-0677">Repeat</keyword>
<dbReference type="Gene3D" id="1.10.10.440">
    <property type="entry name" value="FF domain"/>
    <property type="match status" value="3"/>
</dbReference>
<feature type="compositionally biased region" description="Basic and acidic residues" evidence="2">
    <location>
        <begin position="179"/>
        <end position="192"/>
    </location>
</feature>
<accession>A0A8J4C4G7</accession>
<dbReference type="InterPro" id="IPR045148">
    <property type="entry name" value="TCRG1-like"/>
</dbReference>
<dbReference type="PANTHER" id="PTHR15377">
    <property type="entry name" value="TRANSCRIPTION ELONGATION REGULATOR 1"/>
    <property type="match status" value="1"/>
</dbReference>
<protein>
    <recommendedName>
        <fullName evidence="3">FF domain-containing protein</fullName>
    </recommendedName>
</protein>
<feature type="compositionally biased region" description="Gly residues" evidence="2">
    <location>
        <begin position="607"/>
        <end position="637"/>
    </location>
</feature>
<feature type="compositionally biased region" description="Acidic residues" evidence="2">
    <location>
        <begin position="260"/>
        <end position="282"/>
    </location>
</feature>
<keyword evidence="5" id="KW-1185">Reference proteome</keyword>
<dbReference type="SUPFAM" id="SSF81698">
    <property type="entry name" value="FF domain"/>
    <property type="match status" value="2"/>
</dbReference>
<dbReference type="SMART" id="SM00441">
    <property type="entry name" value="FF"/>
    <property type="match status" value="3"/>
</dbReference>
<gene>
    <name evidence="4" type="ORF">Vretifemale_4510</name>
</gene>
<feature type="region of interest" description="Disordered" evidence="2">
    <location>
        <begin position="402"/>
        <end position="424"/>
    </location>
</feature>
<dbReference type="PROSITE" id="PS51676">
    <property type="entry name" value="FF"/>
    <property type="match status" value="1"/>
</dbReference>
<dbReference type="Proteomes" id="UP000747110">
    <property type="component" value="Unassembled WGS sequence"/>
</dbReference>
<dbReference type="EMBL" id="BNCP01000006">
    <property type="protein sequence ID" value="GIL74511.1"/>
    <property type="molecule type" value="Genomic_DNA"/>
</dbReference>
<evidence type="ECO:0000256" key="1">
    <source>
        <dbReference type="ARBA" id="ARBA00022737"/>
    </source>
</evidence>
<feature type="domain" description="FF" evidence="3">
    <location>
        <begin position="332"/>
        <end position="390"/>
    </location>
</feature>
<feature type="compositionally biased region" description="Basic and acidic residues" evidence="2">
    <location>
        <begin position="223"/>
        <end position="234"/>
    </location>
</feature>
<dbReference type="InterPro" id="IPR002713">
    <property type="entry name" value="FF_domain"/>
</dbReference>
<evidence type="ECO:0000259" key="3">
    <source>
        <dbReference type="PROSITE" id="PS51676"/>
    </source>
</evidence>
<dbReference type="InterPro" id="IPR036517">
    <property type="entry name" value="FF_domain_sf"/>
</dbReference>
<dbReference type="GO" id="GO:0005634">
    <property type="term" value="C:nucleus"/>
    <property type="evidence" value="ECO:0007669"/>
    <property type="project" value="TreeGrafter"/>
</dbReference>
<dbReference type="AlphaFoldDB" id="A0A8J4C4G7"/>
<proteinExistence type="predicted"/>
<feature type="region of interest" description="Disordered" evidence="2">
    <location>
        <begin position="179"/>
        <end position="286"/>
    </location>
</feature>
<feature type="compositionally biased region" description="Gly residues" evidence="2">
    <location>
        <begin position="669"/>
        <end position="689"/>
    </location>
</feature>
<evidence type="ECO:0000256" key="2">
    <source>
        <dbReference type="SAM" id="MobiDB-lite"/>
    </source>
</evidence>
<name>A0A8J4C4G7_9CHLO</name>
<dbReference type="GO" id="GO:0070063">
    <property type="term" value="F:RNA polymerase binding"/>
    <property type="evidence" value="ECO:0007669"/>
    <property type="project" value="InterPro"/>
</dbReference>
<dbReference type="PANTHER" id="PTHR15377:SF3">
    <property type="entry name" value="WW DOMAIN-CONTAINING PROTEIN"/>
    <property type="match status" value="1"/>
</dbReference>
<evidence type="ECO:0000313" key="4">
    <source>
        <dbReference type="EMBL" id="GIL74511.1"/>
    </source>
</evidence>
<evidence type="ECO:0000313" key="5">
    <source>
        <dbReference type="Proteomes" id="UP000747110"/>
    </source>
</evidence>
<feature type="compositionally biased region" description="Basic and acidic residues" evidence="2">
    <location>
        <begin position="694"/>
        <end position="755"/>
    </location>
</feature>
<feature type="compositionally biased region" description="Low complexity" evidence="2">
    <location>
        <begin position="643"/>
        <end position="663"/>
    </location>
</feature>
<organism evidence="4 5">
    <name type="scientific">Volvox reticuliferus</name>
    <dbReference type="NCBI Taxonomy" id="1737510"/>
    <lineage>
        <taxon>Eukaryota</taxon>
        <taxon>Viridiplantae</taxon>
        <taxon>Chlorophyta</taxon>
        <taxon>core chlorophytes</taxon>
        <taxon>Chlorophyceae</taxon>
        <taxon>CS clade</taxon>
        <taxon>Chlamydomonadales</taxon>
        <taxon>Volvocaceae</taxon>
        <taxon>Volvox</taxon>
    </lineage>
</organism>
<dbReference type="OrthoDB" id="545709at2759"/>
<dbReference type="Pfam" id="PF01846">
    <property type="entry name" value="FF"/>
    <property type="match status" value="2"/>
</dbReference>
<reference evidence="4" key="1">
    <citation type="journal article" date="2021" name="Proc. Natl. Acad. Sci. U.S.A.">
        <title>Three genomes in the algal genus Volvox reveal the fate of a haploid sex-determining region after a transition to homothallism.</title>
        <authorList>
            <person name="Yamamoto K."/>
            <person name="Hamaji T."/>
            <person name="Kawai-Toyooka H."/>
            <person name="Matsuzaki R."/>
            <person name="Takahashi F."/>
            <person name="Nishimura Y."/>
            <person name="Kawachi M."/>
            <person name="Noguchi H."/>
            <person name="Minakuchi Y."/>
            <person name="Umen J.G."/>
            <person name="Toyoda A."/>
            <person name="Nozaki H."/>
        </authorList>
    </citation>
    <scope>NUCLEOTIDE SEQUENCE</scope>
    <source>
        <strain evidence="4">NIES-3786</strain>
    </source>
</reference>
<comment type="caution">
    <text evidence="4">The sequence shown here is derived from an EMBL/GenBank/DDBJ whole genome shotgun (WGS) entry which is preliminary data.</text>
</comment>
<feature type="compositionally biased region" description="Basic and acidic residues" evidence="2">
    <location>
        <begin position="402"/>
        <end position="413"/>
    </location>
</feature>
<feature type="region of interest" description="Disordered" evidence="2">
    <location>
        <begin position="601"/>
        <end position="761"/>
    </location>
</feature>
<feature type="compositionally biased region" description="Basic residues" evidence="2">
    <location>
        <begin position="211"/>
        <end position="222"/>
    </location>
</feature>
<dbReference type="GO" id="GO:0003712">
    <property type="term" value="F:transcription coregulator activity"/>
    <property type="evidence" value="ECO:0007669"/>
    <property type="project" value="TreeGrafter"/>
</dbReference>